<geneLocation type="mitochondrion" evidence="2"/>
<feature type="transmembrane region" description="Helical" evidence="1">
    <location>
        <begin position="87"/>
        <end position="107"/>
    </location>
</feature>
<feature type="transmembrane region" description="Helical" evidence="1">
    <location>
        <begin position="52"/>
        <end position="75"/>
    </location>
</feature>
<evidence type="ECO:0000256" key="1">
    <source>
        <dbReference type="SAM" id="Phobius"/>
    </source>
</evidence>
<sequence>MNMIMMFDLFMFFILIIPSHLIKFHPLSLNLLLILYTIIMILKLNYWNNMFWYSYMMFLIIVGGIMILFLYLTSISNNEMMLYNLKYYLYMYMKSCFMIMIYMFYYWSFNYYGLEMFTNSVEINNLFNFNKEFLLDFKNLYMNLNMDINIYLIIYLLLVMIMCVLICMKNSLPLRQMLN</sequence>
<evidence type="ECO:0000313" key="2">
    <source>
        <dbReference type="EMBL" id="AHA52533.1"/>
    </source>
</evidence>
<feature type="transmembrane region" description="Helical" evidence="1">
    <location>
        <begin position="29"/>
        <end position="46"/>
    </location>
</feature>
<keyword evidence="1" id="KW-0472">Membrane</keyword>
<dbReference type="AlphaFoldDB" id="A0A0A6ZKY5"/>
<keyword evidence="1" id="KW-0812">Transmembrane</keyword>
<proteinExistence type="predicted"/>
<keyword evidence="1" id="KW-1133">Transmembrane helix</keyword>
<dbReference type="EMBL" id="KF385873">
    <property type="protein sequence ID" value="AHA52533.1"/>
    <property type="molecule type" value="Genomic_DNA"/>
</dbReference>
<protein>
    <submittedName>
        <fullName evidence="2">NADH dehydrogenase subunit 6</fullName>
    </submittedName>
</protein>
<gene>
    <name evidence="2" type="primary">ND6</name>
</gene>
<keyword evidence="2" id="KW-0496">Mitochondrion</keyword>
<organism evidence="2">
    <name type="scientific">Homolobus sp. QL-2013</name>
    <dbReference type="NCBI Taxonomy" id="1421595"/>
    <lineage>
        <taxon>Eukaryota</taxon>
        <taxon>Metazoa</taxon>
        <taxon>Ecdysozoa</taxon>
        <taxon>Arthropoda</taxon>
        <taxon>Hexapoda</taxon>
        <taxon>Insecta</taxon>
        <taxon>Pterygota</taxon>
        <taxon>Neoptera</taxon>
        <taxon>Endopterygota</taxon>
        <taxon>Hymenoptera</taxon>
        <taxon>Apocrita</taxon>
        <taxon>Ichneumonoidea</taxon>
        <taxon>Braconidae</taxon>
        <taxon>Homolobinae</taxon>
        <taxon>Homolobus</taxon>
    </lineage>
</organism>
<name>A0A0A6ZKY5_9HYME</name>
<accession>A0A0A6ZKY5</accession>
<reference evidence="2" key="1">
    <citation type="submission" date="2013-07" db="EMBL/GenBank/DDBJ databases">
        <title>The comparative mitochondrial genomes from Braconidae subfamilies and the phylogeny of the Hymenoptera.</title>
        <authorList>
            <person name="Li Q."/>
            <person name="Wei S.J."/>
            <person name="Chen X.X."/>
        </authorList>
    </citation>
    <scope>NUCLEOTIDE SEQUENCE</scope>
</reference>
<feature type="transmembrane region" description="Helical" evidence="1">
    <location>
        <begin position="148"/>
        <end position="168"/>
    </location>
</feature>